<sequence length="476" mass="57769">MSVRLKDFTQFANALLPHEVAYLKSVNHFKDQENIDILDLIYHNTHNPEHTFPYKTSIDKRKYSNLKIWINSRLKALDVDAYYEWLMEIDRKIMTDTILPREEDVLIRLIRGFRNPPFYFVRFYEIIRNYRFYLLIRFRHHYNRIVDRFLVDYQGLYDECFAVNRQLHEATIDIVNQYARNDTDSRKWEAWLTGIFYNVNLDGLNRYLAIVRLTLIYFNYREYDKLDRIYDDLDGMLRNGEFYARRILQNYYANRVMLHSRRNEPEKAIEYGFLSIRQHSGDYLHYVNNLCAVLLRQNHNSRALKLMQDSFPELKNTRSHHNRVGFASFYIRALNENKRAREAESYAETFLNGYKEQIFEFRWHTFFSAYFQSLIMLEKYGRLLHIARRYRLMDHELEYRQRAVYIPTISWYHFVAAYKECQINGEELRTRIHEPAVPLLHDAHKTRLMLLLGRELHHHIPELFQPDGSFNKAESS</sequence>
<dbReference type="STRING" id="1678841.TBC1_12252"/>
<evidence type="ECO:0008006" key="3">
    <source>
        <dbReference type="Google" id="ProtNLM"/>
    </source>
</evidence>
<evidence type="ECO:0000313" key="2">
    <source>
        <dbReference type="Proteomes" id="UP000053091"/>
    </source>
</evidence>
<dbReference type="EMBL" id="DF968183">
    <property type="protein sequence ID" value="GAP44444.1"/>
    <property type="molecule type" value="Genomic_DNA"/>
</dbReference>
<evidence type="ECO:0000313" key="1">
    <source>
        <dbReference type="EMBL" id="GAP44444.1"/>
    </source>
</evidence>
<dbReference type="AlphaFoldDB" id="A0A0S7BU91"/>
<keyword evidence="2" id="KW-1185">Reference proteome</keyword>
<gene>
    <name evidence="1" type="ORF">TBC1_12252</name>
</gene>
<reference evidence="1" key="1">
    <citation type="journal article" date="2015" name="Genome Announc.">
        <title>Draft Genome Sequence of Bacteroidales Strain TBC1, a Novel Isolate from a Methanogenic Wastewater Treatment System.</title>
        <authorList>
            <person name="Tourlousse D.M."/>
            <person name="Matsuura N."/>
            <person name="Sun L."/>
            <person name="Toyonaga M."/>
            <person name="Kuroda K."/>
            <person name="Ohashi A."/>
            <person name="Cruz R."/>
            <person name="Yamaguchi T."/>
            <person name="Sekiguchi Y."/>
        </authorList>
    </citation>
    <scope>NUCLEOTIDE SEQUENCE [LARGE SCALE GENOMIC DNA]</scope>
    <source>
        <strain evidence="1">TBC1</strain>
    </source>
</reference>
<accession>A0A0S7BU91</accession>
<dbReference type="Proteomes" id="UP000053091">
    <property type="component" value="Unassembled WGS sequence"/>
</dbReference>
<proteinExistence type="predicted"/>
<name>A0A0S7BU91_9BACT</name>
<organism evidence="1">
    <name type="scientific">Lentimicrobium saccharophilum</name>
    <dbReference type="NCBI Taxonomy" id="1678841"/>
    <lineage>
        <taxon>Bacteria</taxon>
        <taxon>Pseudomonadati</taxon>
        <taxon>Bacteroidota</taxon>
        <taxon>Bacteroidia</taxon>
        <taxon>Bacteroidales</taxon>
        <taxon>Lentimicrobiaceae</taxon>
        <taxon>Lentimicrobium</taxon>
    </lineage>
</organism>
<protein>
    <recommendedName>
        <fullName evidence="3">Protein containing tetratricopeptide repeat</fullName>
    </recommendedName>
</protein>
<dbReference type="RefSeq" id="WP_062043756.1">
    <property type="nucleotide sequence ID" value="NZ_DF968183.1"/>
</dbReference>
<dbReference type="OrthoDB" id="1400529at2"/>